<dbReference type="GO" id="GO:0043024">
    <property type="term" value="F:ribosomal small subunit binding"/>
    <property type="evidence" value="ECO:0007669"/>
    <property type="project" value="TreeGrafter"/>
</dbReference>
<dbReference type="SUPFAM" id="SSF89919">
    <property type="entry name" value="Ribosome-binding factor A, RbfA"/>
    <property type="match status" value="1"/>
</dbReference>
<gene>
    <name evidence="2" type="primary">rbfA</name>
    <name evidence="3" type="ORF">AMJ87_02820</name>
</gene>
<evidence type="ECO:0000256" key="1">
    <source>
        <dbReference type="ARBA" id="ARBA00022517"/>
    </source>
</evidence>
<dbReference type="GO" id="GO:0005829">
    <property type="term" value="C:cytosol"/>
    <property type="evidence" value="ECO:0007669"/>
    <property type="project" value="TreeGrafter"/>
</dbReference>
<protein>
    <recommendedName>
        <fullName evidence="2">Ribosome-binding factor A</fullName>
    </recommendedName>
</protein>
<dbReference type="PROSITE" id="PS01319">
    <property type="entry name" value="RBFA"/>
    <property type="match status" value="1"/>
</dbReference>
<dbReference type="HAMAP" id="MF_00003">
    <property type="entry name" value="RbfA"/>
    <property type="match status" value="1"/>
</dbReference>
<name>A0A0S8GK77_UNCW3</name>
<dbReference type="InterPro" id="IPR023799">
    <property type="entry name" value="RbfA_dom_sf"/>
</dbReference>
<dbReference type="InterPro" id="IPR000238">
    <property type="entry name" value="RbfA"/>
</dbReference>
<dbReference type="PANTHER" id="PTHR33515:SF1">
    <property type="entry name" value="RIBOSOME-BINDING FACTOR A, CHLOROPLASTIC-RELATED"/>
    <property type="match status" value="1"/>
</dbReference>
<dbReference type="Proteomes" id="UP000051096">
    <property type="component" value="Unassembled WGS sequence"/>
</dbReference>
<dbReference type="NCBIfam" id="TIGR00082">
    <property type="entry name" value="rbfA"/>
    <property type="match status" value="1"/>
</dbReference>
<dbReference type="AlphaFoldDB" id="A0A0S8GK77"/>
<dbReference type="GO" id="GO:0030490">
    <property type="term" value="P:maturation of SSU-rRNA"/>
    <property type="evidence" value="ECO:0007669"/>
    <property type="project" value="UniProtKB-UniRule"/>
</dbReference>
<dbReference type="Gene3D" id="3.30.300.20">
    <property type="match status" value="1"/>
</dbReference>
<organism evidence="3 4">
    <name type="scientific">candidate division WOR_3 bacterium SM23_60</name>
    <dbReference type="NCBI Taxonomy" id="1703780"/>
    <lineage>
        <taxon>Bacteria</taxon>
        <taxon>Bacteria division WOR-3</taxon>
    </lineage>
</organism>
<dbReference type="Pfam" id="PF02033">
    <property type="entry name" value="RBFA"/>
    <property type="match status" value="1"/>
</dbReference>
<dbReference type="InterPro" id="IPR015946">
    <property type="entry name" value="KH_dom-like_a/b"/>
</dbReference>
<evidence type="ECO:0000256" key="2">
    <source>
        <dbReference type="HAMAP-Rule" id="MF_00003"/>
    </source>
</evidence>
<dbReference type="InterPro" id="IPR020053">
    <property type="entry name" value="Ribosome-bd_factorA_CS"/>
</dbReference>
<evidence type="ECO:0000313" key="4">
    <source>
        <dbReference type="Proteomes" id="UP000051096"/>
    </source>
</evidence>
<comment type="subcellular location">
    <subcellularLocation>
        <location evidence="2">Cytoplasm</location>
    </subcellularLocation>
</comment>
<keyword evidence="2" id="KW-0963">Cytoplasm</keyword>
<comment type="subunit">
    <text evidence="2">Monomer. Binds 30S ribosomal subunits, but not 50S ribosomal subunits or 70S ribosomes.</text>
</comment>
<dbReference type="PANTHER" id="PTHR33515">
    <property type="entry name" value="RIBOSOME-BINDING FACTOR A, CHLOROPLASTIC-RELATED"/>
    <property type="match status" value="1"/>
</dbReference>
<sequence length="112" mass="13147">MRRERIASVIEREISNIVTREMKDPRLGFVTITEVRISPDLKEATVYFSSLEKPSENLRTLNRAKGYIRSTLAHRVRIKVIPQLEFKIDESYEKGKHLDELFKEISKGNQEE</sequence>
<dbReference type="PATRIC" id="fig|1703780.3.peg.1083"/>
<keyword evidence="1 2" id="KW-0690">Ribosome biogenesis</keyword>
<comment type="similarity">
    <text evidence="2">Belongs to the RbfA family.</text>
</comment>
<dbReference type="EMBL" id="LJUO01000016">
    <property type="protein sequence ID" value="KPK73073.1"/>
    <property type="molecule type" value="Genomic_DNA"/>
</dbReference>
<comment type="function">
    <text evidence="2">One of several proteins that assist in the late maturation steps of the functional core of the 30S ribosomal subunit. Associates with free 30S ribosomal subunits (but not with 30S subunits that are part of 70S ribosomes or polysomes). Required for efficient processing of 16S rRNA. May interact with the 5'-terminal helix region of 16S rRNA.</text>
</comment>
<comment type="caution">
    <text evidence="3">The sequence shown here is derived from an EMBL/GenBank/DDBJ whole genome shotgun (WGS) entry which is preliminary data.</text>
</comment>
<proteinExistence type="inferred from homology"/>
<evidence type="ECO:0000313" key="3">
    <source>
        <dbReference type="EMBL" id="KPK73073.1"/>
    </source>
</evidence>
<accession>A0A0S8GK77</accession>
<reference evidence="3 4" key="1">
    <citation type="journal article" date="2015" name="Microbiome">
        <title>Genomic resolution of linkages in carbon, nitrogen, and sulfur cycling among widespread estuary sediment bacteria.</title>
        <authorList>
            <person name="Baker B.J."/>
            <person name="Lazar C.S."/>
            <person name="Teske A.P."/>
            <person name="Dick G.J."/>
        </authorList>
    </citation>
    <scope>NUCLEOTIDE SEQUENCE [LARGE SCALE GENOMIC DNA]</scope>
    <source>
        <strain evidence="3">SM23_60</strain>
    </source>
</reference>